<evidence type="ECO:0000256" key="1">
    <source>
        <dbReference type="ARBA" id="ARBA00038279"/>
    </source>
</evidence>
<dbReference type="InterPro" id="IPR051150">
    <property type="entry name" value="SWT21/TCAB1_mRNA_Telomere"/>
</dbReference>
<dbReference type="PANTHER" id="PTHR13211:SF0">
    <property type="entry name" value="TELOMERASE CAJAL BODY PROTEIN 1"/>
    <property type="match status" value="1"/>
</dbReference>
<keyword evidence="3" id="KW-0853">WD repeat</keyword>
<dbReference type="Pfam" id="PF00400">
    <property type="entry name" value="WD40"/>
    <property type="match status" value="3"/>
</dbReference>
<dbReference type="SUPFAM" id="SSF50978">
    <property type="entry name" value="WD40 repeat-like"/>
    <property type="match status" value="1"/>
</dbReference>
<protein>
    <recommendedName>
        <fullName evidence="2">WD repeat-containing protein 79</fullName>
    </recommendedName>
</protein>
<dbReference type="GO" id="GO:0015030">
    <property type="term" value="C:Cajal body"/>
    <property type="evidence" value="ECO:0007669"/>
    <property type="project" value="TreeGrafter"/>
</dbReference>
<sequence length="444" mass="49655">MQETTCYEEDFESKQLDLEICSIDEVKGDDNCPVMGKQEGFSTGNEDTTLNEVNLIINKNTLFLKNIKLMTGAWNEFSYNNKHDEVFLKGCKWSPDGTCLLTNSNDSIMRLFDLPLSLYNCHKISEFDFPELKPSLKSKVGGLVYDYGWYPLMTSTNPDTCCFVTTSFCSPIHLWDAFSGSLRCSYKGYNALDEMHAALSVVFNPSGDLLLSGYKDSIKIFQTDVPGRDFISISTKELCDQKGIVSCIAVNPSMPNIFAAGTYTKTVGLYSLDGHAICLMTGQAGGLTQLLFSQDGSQLFTAGRKDSEILCWDLRYLGQILYVMKRPHTTNQRIYMDLSTDGHQLLSGSSTGEVYVWDLQAGPSSSTGSTETTVIEHVSQWRAHHDCVNGLSVHRHIPMVATASGQRYIPELVEDDEKDLFVSKRPQDTFEDSVKLWWAGQIEE</sequence>
<dbReference type="EMBL" id="GEBQ01005588">
    <property type="protein sequence ID" value="JAT34389.1"/>
    <property type="molecule type" value="Transcribed_RNA"/>
</dbReference>
<dbReference type="EMBL" id="GEBQ01019924">
    <property type="protein sequence ID" value="JAT20053.1"/>
    <property type="molecule type" value="Transcribed_RNA"/>
</dbReference>
<evidence type="ECO:0000313" key="4">
    <source>
        <dbReference type="EMBL" id="JAT20053.1"/>
    </source>
</evidence>
<name>A0A1B6L8K9_9HEMI</name>
<dbReference type="SMART" id="SM00320">
    <property type="entry name" value="WD40"/>
    <property type="match status" value="5"/>
</dbReference>
<dbReference type="InterPro" id="IPR036322">
    <property type="entry name" value="WD40_repeat_dom_sf"/>
</dbReference>
<comment type="similarity">
    <text evidence="1">Belongs to the TCAB1 family.</text>
</comment>
<dbReference type="PROSITE" id="PS50082">
    <property type="entry name" value="WD_REPEATS_2"/>
    <property type="match status" value="1"/>
</dbReference>
<proteinExistence type="inferred from homology"/>
<dbReference type="Gene3D" id="2.130.10.10">
    <property type="entry name" value="YVTN repeat-like/Quinoprotein amine dehydrogenase"/>
    <property type="match status" value="2"/>
</dbReference>
<evidence type="ECO:0000256" key="3">
    <source>
        <dbReference type="PROSITE-ProRule" id="PRU00221"/>
    </source>
</evidence>
<reference evidence="4" key="1">
    <citation type="submission" date="2015-11" db="EMBL/GenBank/DDBJ databases">
        <title>De novo transcriptome assembly of four potential Pierce s Disease insect vectors from Arizona vineyards.</title>
        <authorList>
            <person name="Tassone E.E."/>
        </authorList>
    </citation>
    <scope>NUCLEOTIDE SEQUENCE</scope>
</reference>
<dbReference type="GO" id="GO:0003723">
    <property type="term" value="F:RNA binding"/>
    <property type="evidence" value="ECO:0007669"/>
    <property type="project" value="TreeGrafter"/>
</dbReference>
<dbReference type="GO" id="GO:0030576">
    <property type="term" value="P:Cajal body organization"/>
    <property type="evidence" value="ECO:0007669"/>
    <property type="project" value="TreeGrafter"/>
</dbReference>
<organism evidence="4">
    <name type="scientific">Graphocephala atropunctata</name>
    <dbReference type="NCBI Taxonomy" id="36148"/>
    <lineage>
        <taxon>Eukaryota</taxon>
        <taxon>Metazoa</taxon>
        <taxon>Ecdysozoa</taxon>
        <taxon>Arthropoda</taxon>
        <taxon>Hexapoda</taxon>
        <taxon>Insecta</taxon>
        <taxon>Pterygota</taxon>
        <taxon>Neoptera</taxon>
        <taxon>Paraneoptera</taxon>
        <taxon>Hemiptera</taxon>
        <taxon>Auchenorrhyncha</taxon>
        <taxon>Membracoidea</taxon>
        <taxon>Cicadellidae</taxon>
        <taxon>Cicadellinae</taxon>
        <taxon>Cicadellini</taxon>
        <taxon>Graphocephala</taxon>
    </lineage>
</organism>
<dbReference type="InterPro" id="IPR015943">
    <property type="entry name" value="WD40/YVTN_repeat-like_dom_sf"/>
</dbReference>
<dbReference type="PANTHER" id="PTHR13211">
    <property type="entry name" value="TELOMERASE CAJAL BODY PROTEIN 1"/>
    <property type="match status" value="1"/>
</dbReference>
<evidence type="ECO:0000313" key="5">
    <source>
        <dbReference type="EMBL" id="JAT34389.1"/>
    </source>
</evidence>
<dbReference type="InterPro" id="IPR001680">
    <property type="entry name" value="WD40_rpt"/>
</dbReference>
<evidence type="ECO:0000256" key="2">
    <source>
        <dbReference type="ARBA" id="ARBA00041558"/>
    </source>
</evidence>
<gene>
    <name evidence="5" type="ORF">g.102</name>
    <name evidence="4" type="ORF">g.103</name>
</gene>
<accession>A0A1B6L8K9</accession>
<feature type="repeat" description="WD" evidence="3">
    <location>
        <begin position="336"/>
        <end position="367"/>
    </location>
</feature>
<dbReference type="AlphaFoldDB" id="A0A1B6L8K9"/>